<reference evidence="4" key="1">
    <citation type="submission" date="2019-07" db="EMBL/GenBank/DDBJ databases">
        <title>Chitinimonas sp. nov., isolated from Ny-Alesund, arctica soil.</title>
        <authorList>
            <person name="Xu Q."/>
            <person name="Peng F."/>
        </authorList>
    </citation>
    <scope>NUCLEOTIDE SEQUENCE [LARGE SCALE GENOMIC DNA]</scope>
    <source>
        <strain evidence="4">R3-44</strain>
    </source>
</reference>
<evidence type="ECO:0000313" key="3">
    <source>
        <dbReference type="EMBL" id="QDQ27336.1"/>
    </source>
</evidence>
<dbReference type="PROSITE" id="PS50846">
    <property type="entry name" value="HMA_2"/>
    <property type="match status" value="1"/>
</dbReference>
<dbReference type="InterPro" id="IPR006121">
    <property type="entry name" value="HMA_dom"/>
</dbReference>
<organism evidence="3 4">
    <name type="scientific">Chitinimonas arctica</name>
    <dbReference type="NCBI Taxonomy" id="2594795"/>
    <lineage>
        <taxon>Bacteria</taxon>
        <taxon>Pseudomonadati</taxon>
        <taxon>Pseudomonadota</taxon>
        <taxon>Betaproteobacteria</taxon>
        <taxon>Neisseriales</taxon>
        <taxon>Chitinibacteraceae</taxon>
        <taxon>Chitinimonas</taxon>
    </lineage>
</organism>
<dbReference type="Proteomes" id="UP000317550">
    <property type="component" value="Chromosome"/>
</dbReference>
<evidence type="ECO:0000259" key="2">
    <source>
        <dbReference type="PROSITE" id="PS50846"/>
    </source>
</evidence>
<accession>A0A516SGP7</accession>
<dbReference type="GO" id="GO:0046872">
    <property type="term" value="F:metal ion binding"/>
    <property type="evidence" value="ECO:0007669"/>
    <property type="project" value="UniProtKB-KW"/>
</dbReference>
<dbReference type="CDD" id="cd00371">
    <property type="entry name" value="HMA"/>
    <property type="match status" value="1"/>
</dbReference>
<dbReference type="PANTHER" id="PTHR46594:SF4">
    <property type="entry name" value="P-TYPE CATION-TRANSPORTING ATPASE"/>
    <property type="match status" value="1"/>
</dbReference>
<keyword evidence="1" id="KW-0479">Metal-binding</keyword>
<dbReference type="FunFam" id="3.30.70.100:FF:000001">
    <property type="entry name" value="ATPase copper transporting beta"/>
    <property type="match status" value="1"/>
</dbReference>
<dbReference type="AlphaFoldDB" id="A0A516SGP7"/>
<feature type="domain" description="HMA" evidence="2">
    <location>
        <begin position="1"/>
        <end position="67"/>
    </location>
</feature>
<dbReference type="Gene3D" id="3.30.70.100">
    <property type="match status" value="1"/>
</dbReference>
<dbReference type="SUPFAM" id="SSF55008">
    <property type="entry name" value="HMA, heavy metal-associated domain"/>
    <property type="match status" value="1"/>
</dbReference>
<dbReference type="InterPro" id="IPR017969">
    <property type="entry name" value="Heavy-metal-associated_CS"/>
</dbReference>
<sequence length="68" mass="7017">MEHRINIQGMSCGGCTAAVERTIVAVQGVEKVAVSLADQAAQVVFDPAVTTLATIEAAIEAAGYDVVR</sequence>
<dbReference type="OrthoDB" id="9813965at2"/>
<dbReference type="EMBL" id="CP041730">
    <property type="protein sequence ID" value="QDQ27336.1"/>
    <property type="molecule type" value="Genomic_DNA"/>
</dbReference>
<dbReference type="InterPro" id="IPR036163">
    <property type="entry name" value="HMA_dom_sf"/>
</dbReference>
<dbReference type="PROSITE" id="PS01047">
    <property type="entry name" value="HMA_1"/>
    <property type="match status" value="1"/>
</dbReference>
<name>A0A516SGP7_9NEIS</name>
<evidence type="ECO:0000313" key="4">
    <source>
        <dbReference type="Proteomes" id="UP000317550"/>
    </source>
</evidence>
<keyword evidence="4" id="KW-1185">Reference proteome</keyword>
<dbReference type="KEGG" id="cari:FNU76_13695"/>
<gene>
    <name evidence="3" type="ORF">FNU76_13695</name>
</gene>
<proteinExistence type="predicted"/>
<protein>
    <submittedName>
        <fullName evidence="3">Heavy-metal-associated domain-containing protein</fullName>
    </submittedName>
</protein>
<dbReference type="Pfam" id="PF00403">
    <property type="entry name" value="HMA"/>
    <property type="match status" value="1"/>
</dbReference>
<dbReference type="PANTHER" id="PTHR46594">
    <property type="entry name" value="P-TYPE CATION-TRANSPORTING ATPASE"/>
    <property type="match status" value="1"/>
</dbReference>
<evidence type="ECO:0000256" key="1">
    <source>
        <dbReference type="ARBA" id="ARBA00022723"/>
    </source>
</evidence>
<dbReference type="RefSeq" id="WP_144278729.1">
    <property type="nucleotide sequence ID" value="NZ_CP041730.1"/>
</dbReference>